<dbReference type="InterPro" id="IPR021737">
    <property type="entry name" value="Phage_phiKZ_Orf197"/>
</dbReference>
<keyword evidence="1" id="KW-0472">Membrane</keyword>
<dbReference type="EMBL" id="MAJD01000001">
    <property type="protein sequence ID" value="OBX36742.1"/>
    <property type="molecule type" value="Genomic_DNA"/>
</dbReference>
<evidence type="ECO:0000313" key="3">
    <source>
        <dbReference type="Proteomes" id="UP000092504"/>
    </source>
</evidence>
<accession>A0A1B8P3D5</accession>
<comment type="caution">
    <text evidence="2">The sequence shown here is derived from an EMBL/GenBank/DDBJ whole genome shotgun (WGS) entry which is preliminary data.</text>
</comment>
<organism evidence="2 3">
    <name type="scientific">Halomonas elongata</name>
    <dbReference type="NCBI Taxonomy" id="2746"/>
    <lineage>
        <taxon>Bacteria</taxon>
        <taxon>Pseudomonadati</taxon>
        <taxon>Pseudomonadota</taxon>
        <taxon>Gammaproteobacteria</taxon>
        <taxon>Oceanospirillales</taxon>
        <taxon>Halomonadaceae</taxon>
        <taxon>Halomonas</taxon>
    </lineage>
</organism>
<dbReference type="AlphaFoldDB" id="A0A1B8P3D5"/>
<gene>
    <name evidence="2" type="ORF">A8U91_01089</name>
</gene>
<dbReference type="PATRIC" id="fig|2746.7.peg.1122"/>
<feature type="transmembrane region" description="Helical" evidence="1">
    <location>
        <begin position="93"/>
        <end position="114"/>
    </location>
</feature>
<name>A0A1B8P3D5_HALEL</name>
<keyword evidence="1" id="KW-0812">Transmembrane</keyword>
<dbReference type="Proteomes" id="UP000092504">
    <property type="component" value="Unassembled WGS sequence"/>
</dbReference>
<reference evidence="2 3" key="1">
    <citation type="submission" date="2016-06" db="EMBL/GenBank/DDBJ databases">
        <title>Genome sequence of halotolerant plant growth promoting strain of Halomonas elongata HEK1 isolated from salterns of Rann of Kutch, Gujarat, India.</title>
        <authorList>
            <person name="Gaba S."/>
            <person name="Singh R.N."/>
            <person name="Abrol S."/>
            <person name="Kaushik R."/>
            <person name="Saxena A.K."/>
        </authorList>
    </citation>
    <scope>NUCLEOTIDE SEQUENCE [LARGE SCALE GENOMIC DNA]</scope>
    <source>
        <strain evidence="2 3">HEK1</strain>
    </source>
</reference>
<evidence type="ECO:0000256" key="1">
    <source>
        <dbReference type="SAM" id="Phobius"/>
    </source>
</evidence>
<keyword evidence="1" id="KW-1133">Transmembrane helix</keyword>
<evidence type="ECO:0000313" key="2">
    <source>
        <dbReference type="EMBL" id="OBX36742.1"/>
    </source>
</evidence>
<protein>
    <recommendedName>
        <fullName evidence="4">DUF3307 domain-containing protein</fullName>
    </recommendedName>
</protein>
<dbReference type="Pfam" id="PF11750">
    <property type="entry name" value="DUF3307"/>
    <property type="match status" value="1"/>
</dbReference>
<feature type="transmembrane region" description="Helical" evidence="1">
    <location>
        <begin position="51"/>
        <end position="81"/>
    </location>
</feature>
<feature type="transmembrane region" description="Helical" evidence="1">
    <location>
        <begin position="221"/>
        <end position="244"/>
    </location>
</feature>
<sequence length="247" mass="26774">MSAATTATLLGMLLVHLAGDFLLQPRRWVDSRQQHKARSASLYLHAGLHGVLILLILLLAGASTAFAATGALVVAASHWLIDLGKSHLDPGKLHWFLLDQALHLLILLGLWLVWVDGTAPLTAALAWFTHPDTLGLLLTYLLVTRPMSLAIALALRPWSQDVVDPGTLVAAGARIGILERLLVLTLVLQDELAAVGFLLTAKSVLRYGDLRERKDRKLTEYVLLGTLLSISLTLVLGLLARSLFWGG</sequence>
<proteinExistence type="predicted"/>
<evidence type="ECO:0008006" key="4">
    <source>
        <dbReference type="Google" id="ProtNLM"/>
    </source>
</evidence>